<evidence type="ECO:0000313" key="8">
    <source>
        <dbReference type="Proteomes" id="UP000231451"/>
    </source>
</evidence>
<organism evidence="7 8">
    <name type="scientific">Bifidobacterium simiarum</name>
    <dbReference type="NCBI Taxonomy" id="2045441"/>
    <lineage>
        <taxon>Bacteria</taxon>
        <taxon>Bacillati</taxon>
        <taxon>Actinomycetota</taxon>
        <taxon>Actinomycetes</taxon>
        <taxon>Bifidobacteriales</taxon>
        <taxon>Bifidobacteriaceae</taxon>
        <taxon>Bifidobacterium</taxon>
    </lineage>
</organism>
<feature type="transmembrane region" description="Helical" evidence="5">
    <location>
        <begin position="409"/>
        <end position="432"/>
    </location>
</feature>
<keyword evidence="2 5" id="KW-0812">Transmembrane</keyword>
<dbReference type="GO" id="GO:0022857">
    <property type="term" value="F:transmembrane transporter activity"/>
    <property type="evidence" value="ECO:0007669"/>
    <property type="project" value="InterPro"/>
</dbReference>
<dbReference type="AlphaFoldDB" id="A0A2M9HG30"/>
<dbReference type="Pfam" id="PF07690">
    <property type="entry name" value="MFS_1"/>
    <property type="match status" value="1"/>
</dbReference>
<reference evidence="7 8" key="1">
    <citation type="submission" date="2017-10" db="EMBL/GenBank/DDBJ databases">
        <title>Draft genome sequences of strains TRE 1, TRE 9, TRE H and TRI 7, isolated from tamarins, belonging to four potential novel Bifidobacterium species.</title>
        <authorList>
            <person name="Mattarelli P."/>
            <person name="Modesto M."/>
            <person name="Puglisi E."/>
            <person name="Morelli L."/>
            <person name="Spezio C."/>
            <person name="Bonetti A."/>
            <person name="Sandri C."/>
        </authorList>
    </citation>
    <scope>NUCLEOTIDE SEQUENCE [LARGE SCALE GENOMIC DNA]</scope>
    <source>
        <strain evidence="8">TRI7</strain>
    </source>
</reference>
<dbReference type="RefSeq" id="WP_100512314.1">
    <property type="nucleotide sequence ID" value="NZ_PEBK01000002.1"/>
</dbReference>
<accession>A0A2M9HG30</accession>
<dbReference type="GO" id="GO:0005886">
    <property type="term" value="C:plasma membrane"/>
    <property type="evidence" value="ECO:0007669"/>
    <property type="project" value="UniProtKB-SubCell"/>
</dbReference>
<feature type="transmembrane region" description="Helical" evidence="5">
    <location>
        <begin position="255"/>
        <end position="275"/>
    </location>
</feature>
<dbReference type="PANTHER" id="PTHR11360">
    <property type="entry name" value="MONOCARBOXYLATE TRANSPORTER"/>
    <property type="match status" value="1"/>
</dbReference>
<evidence type="ECO:0000256" key="3">
    <source>
        <dbReference type="ARBA" id="ARBA00022989"/>
    </source>
</evidence>
<protein>
    <submittedName>
        <fullName evidence="7">MFS transporter</fullName>
    </submittedName>
</protein>
<dbReference type="Gene3D" id="1.20.1250.20">
    <property type="entry name" value="MFS general substrate transporter like domains"/>
    <property type="match status" value="2"/>
</dbReference>
<dbReference type="InterPro" id="IPR050327">
    <property type="entry name" value="Proton-linked_MCT"/>
</dbReference>
<proteinExistence type="predicted"/>
<name>A0A2M9HG30_9BIFI</name>
<sequence>MNNVVKPSERPAAPEPAGRKQGGFHYAFLIVASGIVLTCVPCALVYSCAGIYFTPVSEYFHVAKATFTLYFSIANIAMMIGLPVSGKLMSKLDIRIVLTTGVIFDGAACIAMSFFQAVWQFYIAGVFIGLGTAPLLYLAVPTLINAWCRKRVGFFVGLCMAFTGIGGVIFNPLGTALIKSGPEGWRTGYLVFGIIILIVTLPFTIFIVRSKPADKGLLPYGAAEDHANIIGAESKAETEQVRGVSAAKAMRTPAFFALALFCGIITINQTVYQFLPSYCQSFEASLPQIAALSGVVASACMAGQALGKVLLGTINDKSVVAGLSTGIGGGIIGVVLMWFLPAQAAILMVGAFLFGFVYACTTVQTPLLVRAVFGSRDYTNIYSRVSSVGAFAGAFAAVFWGFIVDLPGGFPIMFALSLGCMVLAFVLGVWSLKQAKKLEAISE</sequence>
<evidence type="ECO:0000256" key="5">
    <source>
        <dbReference type="SAM" id="Phobius"/>
    </source>
</evidence>
<dbReference type="EMBL" id="PEBK01000002">
    <property type="protein sequence ID" value="PJM75780.1"/>
    <property type="molecule type" value="Genomic_DNA"/>
</dbReference>
<dbReference type="OrthoDB" id="146345at2"/>
<feature type="transmembrane region" description="Helical" evidence="5">
    <location>
        <begin position="65"/>
        <end position="84"/>
    </location>
</feature>
<evidence type="ECO:0000256" key="2">
    <source>
        <dbReference type="ARBA" id="ARBA00022692"/>
    </source>
</evidence>
<dbReference type="PROSITE" id="PS50850">
    <property type="entry name" value="MFS"/>
    <property type="match status" value="1"/>
</dbReference>
<keyword evidence="3 5" id="KW-1133">Transmembrane helix</keyword>
<dbReference type="PANTHER" id="PTHR11360:SF290">
    <property type="entry name" value="MONOCARBOXYLATE MFS PERMEASE"/>
    <property type="match status" value="1"/>
</dbReference>
<feature type="transmembrane region" description="Helical" evidence="5">
    <location>
        <begin position="121"/>
        <end position="140"/>
    </location>
</feature>
<evidence type="ECO:0000256" key="1">
    <source>
        <dbReference type="ARBA" id="ARBA00004651"/>
    </source>
</evidence>
<feature type="transmembrane region" description="Helical" evidence="5">
    <location>
        <begin position="287"/>
        <end position="307"/>
    </location>
</feature>
<feature type="transmembrane region" description="Helical" evidence="5">
    <location>
        <begin position="319"/>
        <end position="340"/>
    </location>
</feature>
<feature type="domain" description="Major facilitator superfamily (MFS) profile" evidence="6">
    <location>
        <begin position="27"/>
        <end position="436"/>
    </location>
</feature>
<keyword evidence="8" id="KW-1185">Reference proteome</keyword>
<dbReference type="InterPro" id="IPR036259">
    <property type="entry name" value="MFS_trans_sf"/>
</dbReference>
<dbReference type="Proteomes" id="UP000231451">
    <property type="component" value="Unassembled WGS sequence"/>
</dbReference>
<feature type="transmembrane region" description="Helical" evidence="5">
    <location>
        <begin position="26"/>
        <end position="53"/>
    </location>
</feature>
<evidence type="ECO:0000313" key="7">
    <source>
        <dbReference type="EMBL" id="PJM75780.1"/>
    </source>
</evidence>
<feature type="transmembrane region" description="Helical" evidence="5">
    <location>
        <begin position="190"/>
        <end position="208"/>
    </location>
</feature>
<dbReference type="SUPFAM" id="SSF103473">
    <property type="entry name" value="MFS general substrate transporter"/>
    <property type="match status" value="1"/>
</dbReference>
<feature type="transmembrane region" description="Helical" evidence="5">
    <location>
        <begin position="96"/>
        <end position="115"/>
    </location>
</feature>
<dbReference type="InterPro" id="IPR020846">
    <property type="entry name" value="MFS_dom"/>
</dbReference>
<evidence type="ECO:0000256" key="4">
    <source>
        <dbReference type="ARBA" id="ARBA00023136"/>
    </source>
</evidence>
<feature type="transmembrane region" description="Helical" evidence="5">
    <location>
        <begin position="152"/>
        <end position="170"/>
    </location>
</feature>
<evidence type="ECO:0000259" key="6">
    <source>
        <dbReference type="PROSITE" id="PS50850"/>
    </source>
</evidence>
<comment type="caution">
    <text evidence="7">The sequence shown here is derived from an EMBL/GenBank/DDBJ whole genome shotgun (WGS) entry which is preliminary data.</text>
</comment>
<keyword evidence="4 5" id="KW-0472">Membrane</keyword>
<feature type="transmembrane region" description="Helical" evidence="5">
    <location>
        <begin position="346"/>
        <end position="369"/>
    </location>
</feature>
<comment type="subcellular location">
    <subcellularLocation>
        <location evidence="1">Cell membrane</location>
        <topology evidence="1">Multi-pass membrane protein</topology>
    </subcellularLocation>
</comment>
<feature type="transmembrane region" description="Helical" evidence="5">
    <location>
        <begin position="381"/>
        <end position="403"/>
    </location>
</feature>
<gene>
    <name evidence="7" type="ORF">CSQ87_02580</name>
</gene>
<dbReference type="InterPro" id="IPR011701">
    <property type="entry name" value="MFS"/>
</dbReference>